<keyword evidence="1" id="KW-0812">Transmembrane</keyword>
<evidence type="ECO:0008006" key="4">
    <source>
        <dbReference type="Google" id="ProtNLM"/>
    </source>
</evidence>
<feature type="transmembrane region" description="Helical" evidence="1">
    <location>
        <begin position="32"/>
        <end position="56"/>
    </location>
</feature>
<evidence type="ECO:0000313" key="2">
    <source>
        <dbReference type="EMBL" id="ARJ51248.1"/>
    </source>
</evidence>
<keyword evidence="1" id="KW-1133">Transmembrane helix</keyword>
<reference evidence="2 3" key="1">
    <citation type="submission" date="2017-04" db="EMBL/GenBank/DDBJ databases">
        <authorList>
            <person name="Veseli I.A."/>
            <person name="Tang C."/>
            <person name="Pombert J.-F."/>
        </authorList>
    </citation>
    <scope>NUCLEOTIDE SEQUENCE [LARGE SCALE GENOMIC DNA]</scope>
    <source>
        <strain evidence="2 3">ATCC 700373</strain>
    </source>
</reference>
<feature type="transmembrane region" description="Helical" evidence="1">
    <location>
        <begin position="6"/>
        <end position="25"/>
    </location>
</feature>
<evidence type="ECO:0000313" key="3">
    <source>
        <dbReference type="Proteomes" id="UP000242864"/>
    </source>
</evidence>
<evidence type="ECO:0000256" key="1">
    <source>
        <dbReference type="SAM" id="Phobius"/>
    </source>
</evidence>
<dbReference type="Proteomes" id="UP000242864">
    <property type="component" value="Chromosome"/>
</dbReference>
<dbReference type="KEGG" id="slz:B5P37_07970"/>
<dbReference type="EMBL" id="CP020773">
    <property type="protein sequence ID" value="ARJ51248.1"/>
    <property type="molecule type" value="Genomic_DNA"/>
</dbReference>
<protein>
    <recommendedName>
        <fullName evidence="4">DUF1146 domain-containing protein</fullName>
    </recommendedName>
</protein>
<accession>A0AAC9RP31</accession>
<gene>
    <name evidence="2" type="ORF">B5P37_07970</name>
</gene>
<keyword evidence="3" id="KW-1185">Reference proteome</keyword>
<proteinExistence type="predicted"/>
<name>A0AAC9RP31_9STAP</name>
<dbReference type="AlphaFoldDB" id="A0AAC9RP31"/>
<organism evidence="2 3">
    <name type="scientific">Staphylococcus lutrae</name>
    <dbReference type="NCBI Taxonomy" id="155085"/>
    <lineage>
        <taxon>Bacteria</taxon>
        <taxon>Bacillati</taxon>
        <taxon>Bacillota</taxon>
        <taxon>Bacilli</taxon>
        <taxon>Bacillales</taxon>
        <taxon>Staphylococcaceae</taxon>
        <taxon>Staphylococcus</taxon>
    </lineage>
</organism>
<keyword evidence="1" id="KW-0472">Membrane</keyword>
<sequence length="68" mass="8043">MIGLYIVAFLVMMWISQMVVEQLVARQQRLWTYVWMTLIFIIQGALVYGFVGQLVIHMRGILSLFYDK</sequence>
<dbReference type="RefSeq" id="WP_085237720.1">
    <property type="nucleotide sequence ID" value="NZ_CP020773.1"/>
</dbReference>